<evidence type="ECO:0000256" key="5">
    <source>
        <dbReference type="ARBA" id="ARBA00023212"/>
    </source>
</evidence>
<feature type="region of interest" description="Disordered" evidence="6">
    <location>
        <begin position="332"/>
        <end position="384"/>
    </location>
</feature>
<keyword evidence="8" id="KW-1185">Reference proteome</keyword>
<keyword evidence="5" id="KW-0206">Cytoskeleton</keyword>
<proteinExistence type="inferred from homology"/>
<dbReference type="GO" id="GO:0005813">
    <property type="term" value="C:centrosome"/>
    <property type="evidence" value="ECO:0007669"/>
    <property type="project" value="UniProtKB-SubCell"/>
</dbReference>
<reference evidence="7" key="1">
    <citation type="submission" date="2023-06" db="EMBL/GenBank/DDBJ databases">
        <title>Reference genome for the Northern bat (Eptesicus nilssonii), a most northern bat species.</title>
        <authorList>
            <person name="Laine V.N."/>
            <person name="Pulliainen A.T."/>
            <person name="Lilley T.M."/>
        </authorList>
    </citation>
    <scope>NUCLEOTIDE SEQUENCE</scope>
    <source>
        <strain evidence="7">BLF_Eptnil</strain>
        <tissue evidence="7">Kidney</tissue>
    </source>
</reference>
<dbReference type="PANTHER" id="PTHR28578:SF2">
    <property type="entry name" value="MITOTIC-SPINDLE ORGANIZING PROTEIN 2"/>
    <property type="match status" value="1"/>
</dbReference>
<sequence length="384" mass="40329">MVSTTPNTLPGTVGLSGGNTVTLQGEEQPAGPVEGAVGAPGGAGRNGDAGRWARAGATPGLEAALQKLALRRKKVLSAEEMELYELAQAAGGAMDPDVFKILVDLLKLNVAPLAVFQMLKSMCAGQRLASEPQDPAAGSLPTSSRPPFSLPRTVAPLQGPPFPQPRGLRPLRFCTTAQLPRTRLSLQGPPVPSGTLAACSLLLQVAFIGLSLGVVVLSCFHGNCCGPRKPEQLLAARAGSCWPSLPRSLETKDTISWFIKRQPAVPLTPQRLTLLGETCALQRCPCPRGEEDEGQGGCYRRPNSAWPGLGGAMASELGTSMLGDAAGEKQKQHCSWGRPHPGRTKLPGRIQPEDAPTAQCDQAAQGGGAWEEPHSEQYLSQANH</sequence>
<comment type="subcellular location">
    <subcellularLocation>
        <location evidence="2">Cytoplasm</location>
        <location evidence="2">Cytoskeleton</location>
        <location evidence="2">Microtubule organizing center</location>
        <location evidence="2">Centrosome</location>
    </subcellularLocation>
    <subcellularLocation>
        <location evidence="1">Cytoplasm</location>
        <location evidence="1">Cytoskeleton</location>
        <location evidence="1">Spindle</location>
    </subcellularLocation>
</comment>
<dbReference type="Pfam" id="PF12926">
    <property type="entry name" value="MOZART2"/>
    <property type="match status" value="1"/>
</dbReference>
<dbReference type="GO" id="GO:0005819">
    <property type="term" value="C:spindle"/>
    <property type="evidence" value="ECO:0007669"/>
    <property type="project" value="UniProtKB-SubCell"/>
</dbReference>
<gene>
    <name evidence="7" type="ORF">QTO34_012130</name>
</gene>
<protein>
    <recommendedName>
        <fullName evidence="9">Mitotic-spindle organizing protein 2B</fullName>
    </recommendedName>
</protein>
<feature type="region of interest" description="Disordered" evidence="6">
    <location>
        <begin position="1"/>
        <end position="50"/>
    </location>
</feature>
<evidence type="ECO:0000313" key="7">
    <source>
        <dbReference type="EMBL" id="KAK1328557.1"/>
    </source>
</evidence>
<evidence type="ECO:0000256" key="6">
    <source>
        <dbReference type="SAM" id="MobiDB-lite"/>
    </source>
</evidence>
<dbReference type="Proteomes" id="UP001177744">
    <property type="component" value="Unassembled WGS sequence"/>
</dbReference>
<organism evidence="7 8">
    <name type="scientific">Cnephaeus nilssonii</name>
    <name type="common">Northern bat</name>
    <name type="synonym">Eptesicus nilssonii</name>
    <dbReference type="NCBI Taxonomy" id="3371016"/>
    <lineage>
        <taxon>Eukaryota</taxon>
        <taxon>Metazoa</taxon>
        <taxon>Chordata</taxon>
        <taxon>Craniata</taxon>
        <taxon>Vertebrata</taxon>
        <taxon>Euteleostomi</taxon>
        <taxon>Mammalia</taxon>
        <taxon>Eutheria</taxon>
        <taxon>Laurasiatheria</taxon>
        <taxon>Chiroptera</taxon>
        <taxon>Yangochiroptera</taxon>
        <taxon>Vespertilionidae</taxon>
        <taxon>Cnephaeus</taxon>
    </lineage>
</organism>
<name>A0AA40HCW9_CNENI</name>
<feature type="compositionally biased region" description="Polar residues" evidence="6">
    <location>
        <begin position="1"/>
        <end position="10"/>
    </location>
</feature>
<feature type="compositionally biased region" description="Gly residues" evidence="6">
    <location>
        <begin position="38"/>
        <end position="47"/>
    </location>
</feature>
<feature type="region of interest" description="Disordered" evidence="6">
    <location>
        <begin position="130"/>
        <end position="169"/>
    </location>
</feature>
<dbReference type="EMBL" id="JAULJE010000023">
    <property type="protein sequence ID" value="KAK1328557.1"/>
    <property type="molecule type" value="Genomic_DNA"/>
</dbReference>
<dbReference type="PANTHER" id="PTHR28578">
    <property type="entry name" value="MITOTIC-SPINDLE ORGANIZING PROTEIN 2A-RELATED"/>
    <property type="match status" value="1"/>
</dbReference>
<keyword evidence="4" id="KW-0963">Cytoplasm</keyword>
<evidence type="ECO:0000256" key="4">
    <source>
        <dbReference type="ARBA" id="ARBA00022490"/>
    </source>
</evidence>
<feature type="non-terminal residue" evidence="7">
    <location>
        <position position="384"/>
    </location>
</feature>
<evidence type="ECO:0000313" key="8">
    <source>
        <dbReference type="Proteomes" id="UP001177744"/>
    </source>
</evidence>
<evidence type="ECO:0000256" key="2">
    <source>
        <dbReference type="ARBA" id="ARBA00004300"/>
    </source>
</evidence>
<comment type="caution">
    <text evidence="7">The sequence shown here is derived from an EMBL/GenBank/DDBJ whole genome shotgun (WGS) entry which is preliminary data.</text>
</comment>
<dbReference type="AlphaFoldDB" id="A0AA40HCW9"/>
<comment type="similarity">
    <text evidence="3">Belongs to the MOZART2 family.</text>
</comment>
<evidence type="ECO:0008006" key="9">
    <source>
        <dbReference type="Google" id="ProtNLM"/>
    </source>
</evidence>
<evidence type="ECO:0000256" key="3">
    <source>
        <dbReference type="ARBA" id="ARBA00007286"/>
    </source>
</evidence>
<dbReference type="InterPro" id="IPR024332">
    <property type="entry name" value="MOZART2"/>
</dbReference>
<evidence type="ECO:0000256" key="1">
    <source>
        <dbReference type="ARBA" id="ARBA00004186"/>
    </source>
</evidence>
<accession>A0AA40HCW9</accession>